<gene>
    <name evidence="3" type="ORF">VNO78_14147</name>
</gene>
<dbReference type="PANTHER" id="PTHR35718:SF1">
    <property type="entry name" value="EXPRESSED PROTEIN"/>
    <property type="match status" value="1"/>
</dbReference>
<evidence type="ECO:0000256" key="1">
    <source>
        <dbReference type="SAM" id="Phobius"/>
    </source>
</evidence>
<keyword evidence="1" id="KW-0472">Membrane</keyword>
<evidence type="ECO:0000256" key="2">
    <source>
        <dbReference type="SAM" id="SignalP"/>
    </source>
</evidence>
<dbReference type="PANTHER" id="PTHR35718">
    <property type="entry name" value="EXPRESSED PROTEIN"/>
    <property type="match status" value="1"/>
</dbReference>
<name>A0AAN9XQW4_PSOTE</name>
<comment type="caution">
    <text evidence="3">The sequence shown here is derived from an EMBL/GenBank/DDBJ whole genome shotgun (WGS) entry which is preliminary data.</text>
</comment>
<protein>
    <recommendedName>
        <fullName evidence="5">Transmembrane protein</fullName>
    </recommendedName>
</protein>
<feature type="chain" id="PRO_5042817392" description="Transmembrane protein" evidence="2">
    <location>
        <begin position="23"/>
        <end position="120"/>
    </location>
</feature>
<evidence type="ECO:0000313" key="4">
    <source>
        <dbReference type="Proteomes" id="UP001386955"/>
    </source>
</evidence>
<dbReference type="EMBL" id="JAYMYS010000003">
    <property type="protein sequence ID" value="KAK7402127.1"/>
    <property type="molecule type" value="Genomic_DNA"/>
</dbReference>
<keyword evidence="1" id="KW-0812">Transmembrane</keyword>
<reference evidence="3 4" key="1">
    <citation type="submission" date="2024-01" db="EMBL/GenBank/DDBJ databases">
        <title>The genomes of 5 underutilized Papilionoideae crops provide insights into root nodulation and disease resistanc.</title>
        <authorList>
            <person name="Jiang F."/>
        </authorList>
    </citation>
    <scope>NUCLEOTIDE SEQUENCE [LARGE SCALE GENOMIC DNA]</scope>
    <source>
        <strain evidence="3">DUOXIRENSHENG_FW03</strain>
        <tissue evidence="3">Leaves</tissue>
    </source>
</reference>
<feature type="signal peptide" evidence="2">
    <location>
        <begin position="1"/>
        <end position="22"/>
    </location>
</feature>
<dbReference type="Proteomes" id="UP001386955">
    <property type="component" value="Unassembled WGS sequence"/>
</dbReference>
<evidence type="ECO:0008006" key="5">
    <source>
        <dbReference type="Google" id="ProtNLM"/>
    </source>
</evidence>
<keyword evidence="2" id="KW-0732">Signal</keyword>
<organism evidence="3 4">
    <name type="scientific">Psophocarpus tetragonolobus</name>
    <name type="common">Winged bean</name>
    <name type="synonym">Dolichos tetragonolobus</name>
    <dbReference type="NCBI Taxonomy" id="3891"/>
    <lineage>
        <taxon>Eukaryota</taxon>
        <taxon>Viridiplantae</taxon>
        <taxon>Streptophyta</taxon>
        <taxon>Embryophyta</taxon>
        <taxon>Tracheophyta</taxon>
        <taxon>Spermatophyta</taxon>
        <taxon>Magnoliopsida</taxon>
        <taxon>eudicotyledons</taxon>
        <taxon>Gunneridae</taxon>
        <taxon>Pentapetalae</taxon>
        <taxon>rosids</taxon>
        <taxon>fabids</taxon>
        <taxon>Fabales</taxon>
        <taxon>Fabaceae</taxon>
        <taxon>Papilionoideae</taxon>
        <taxon>50 kb inversion clade</taxon>
        <taxon>NPAAA clade</taxon>
        <taxon>indigoferoid/millettioid clade</taxon>
        <taxon>Phaseoleae</taxon>
        <taxon>Psophocarpus</taxon>
    </lineage>
</organism>
<feature type="transmembrane region" description="Helical" evidence="1">
    <location>
        <begin position="80"/>
        <end position="103"/>
    </location>
</feature>
<sequence length="120" mass="12624">MNPIGISVLSLVSLALVSIVIAQERAPHGLVYENPQAFSPSAYDFFHPNETTTSKCSPMPLAAEIHESKPSTLKGGRKQLGAGGVSGIIFGVAFVVLLAMGVYHTRRAKPNPAVQPDAIA</sequence>
<keyword evidence="4" id="KW-1185">Reference proteome</keyword>
<evidence type="ECO:0000313" key="3">
    <source>
        <dbReference type="EMBL" id="KAK7402127.1"/>
    </source>
</evidence>
<keyword evidence="1" id="KW-1133">Transmembrane helix</keyword>
<dbReference type="AlphaFoldDB" id="A0AAN9XQW4"/>
<accession>A0AAN9XQW4</accession>
<proteinExistence type="predicted"/>